<accession>A0A0W8GAA5</accession>
<evidence type="ECO:0000313" key="1">
    <source>
        <dbReference type="EMBL" id="KUG30074.1"/>
    </source>
</evidence>
<protein>
    <submittedName>
        <fullName evidence="1">Uncharacterized protein</fullName>
    </submittedName>
</protein>
<reference evidence="1" key="1">
    <citation type="journal article" date="2015" name="Proc. Natl. Acad. Sci. U.S.A.">
        <title>Networks of energetic and metabolic interactions define dynamics in microbial communities.</title>
        <authorList>
            <person name="Embree M."/>
            <person name="Liu J.K."/>
            <person name="Al-Bassam M.M."/>
            <person name="Zengler K."/>
        </authorList>
    </citation>
    <scope>NUCLEOTIDE SEQUENCE</scope>
</reference>
<name>A0A0W8GAA5_9ZZZZ</name>
<dbReference type="Gene3D" id="3.90.25.10">
    <property type="entry name" value="UDP-galactose 4-epimerase, domain 1"/>
    <property type="match status" value="1"/>
</dbReference>
<comment type="caution">
    <text evidence="1">The sequence shown here is derived from an EMBL/GenBank/DDBJ whole genome shotgun (WGS) entry which is preliminary data.</text>
</comment>
<gene>
    <name evidence="1" type="ORF">ASZ90_000043</name>
</gene>
<sequence>MDNLAAAVLHVLSLDGVPADMVNVGCARDLRIAVLAEMLRRMSGYDCEIVCDTSKPDGTPRTRPPNEANSIASGIISRLLQVGTDLLRLD</sequence>
<organism evidence="1">
    <name type="scientific">hydrocarbon metagenome</name>
    <dbReference type="NCBI Taxonomy" id="938273"/>
    <lineage>
        <taxon>unclassified sequences</taxon>
        <taxon>metagenomes</taxon>
        <taxon>ecological metagenomes</taxon>
    </lineage>
</organism>
<dbReference type="AlphaFoldDB" id="A0A0W8GAA5"/>
<proteinExistence type="predicted"/>
<dbReference type="Gene3D" id="3.40.50.720">
    <property type="entry name" value="NAD(P)-binding Rossmann-like Domain"/>
    <property type="match status" value="1"/>
</dbReference>
<dbReference type="EMBL" id="LNQE01000006">
    <property type="protein sequence ID" value="KUG30074.1"/>
    <property type="molecule type" value="Genomic_DNA"/>
</dbReference>